<accession>A0A8H7K1H6</accession>
<feature type="region of interest" description="Disordered" evidence="1">
    <location>
        <begin position="1"/>
        <end position="40"/>
    </location>
</feature>
<dbReference type="EMBL" id="JADCTT010000016">
    <property type="protein sequence ID" value="KAF9743770.1"/>
    <property type="molecule type" value="Genomic_DNA"/>
</dbReference>
<organism evidence="2 3">
    <name type="scientific">Bionectria ochroleuca</name>
    <name type="common">Gliocladium roseum</name>
    <dbReference type="NCBI Taxonomy" id="29856"/>
    <lineage>
        <taxon>Eukaryota</taxon>
        <taxon>Fungi</taxon>
        <taxon>Dikarya</taxon>
        <taxon>Ascomycota</taxon>
        <taxon>Pezizomycotina</taxon>
        <taxon>Sordariomycetes</taxon>
        <taxon>Hypocreomycetidae</taxon>
        <taxon>Hypocreales</taxon>
        <taxon>Bionectriaceae</taxon>
        <taxon>Clonostachys</taxon>
    </lineage>
</organism>
<dbReference type="Proteomes" id="UP000616885">
    <property type="component" value="Unassembled WGS sequence"/>
</dbReference>
<proteinExistence type="predicted"/>
<evidence type="ECO:0000256" key="1">
    <source>
        <dbReference type="SAM" id="MobiDB-lite"/>
    </source>
</evidence>
<reference evidence="2" key="1">
    <citation type="submission" date="2020-10" db="EMBL/GenBank/DDBJ databases">
        <title>High-Quality Genome Resource of Clonostachys rosea strain S41 by Oxford Nanopore Long-Read Sequencing.</title>
        <authorList>
            <person name="Wang H."/>
        </authorList>
    </citation>
    <scope>NUCLEOTIDE SEQUENCE</scope>
    <source>
        <strain evidence="2">S41</strain>
    </source>
</reference>
<gene>
    <name evidence="2" type="ORF">IM811_006110</name>
</gene>
<protein>
    <submittedName>
        <fullName evidence="2">Uncharacterized protein</fullName>
    </submittedName>
</protein>
<evidence type="ECO:0000313" key="2">
    <source>
        <dbReference type="EMBL" id="KAF9743770.1"/>
    </source>
</evidence>
<sequence length="608" mass="68086">MADVPPANTAQNKRKFSALESSQTEQENGSLSSGIDDPADVRPHITRLAPELLREIFSYFQHPDLHENMISVEDIDNPLPSPHFDALKNSRLTCSVFNRVATPLLLPILRIETDRQSLNRVEAIAENPLLCSGVRGIQILMSCRLRSFAFDSSEYFSFIQKSVSKMLDRQSTDLALRVAQGEDEGHQLALDHRAAHESPTYDRTRACLMACGLILGSAPLPPIMSVPSLRGVGFREAIVGLVPPELISEYYSMLTHTYVAYQVDYERDFPVVSEGLLVKALAQVVSTPARTVSLSFSESLEDIIENDETEDIFVDPNITAIWLLRTTKPSECRKYSQYLEREDLAPYTAMFSDLPIAIHQKGSSVNGLELHGPLIDYQASILCPGGGSSISHRLVLNQLQMALQNLQTFVLPDLDALLRTVRQTPSGRGHMTGRDPGGISIAQYLIAVLSSRRLQKLELNISLSEEDAVFHESRLFEIGQSLSQISYRHLCIINLHNIKITQQDLEAFCTLLSPEVEYLELAIITLTDGRWMPILDLLRDLLRERCARELCQVELERLHGGEMDQVLDNFMGDAGARESFFHDLMDHLCCYVAGEDVHTNPLHDFGPF</sequence>
<feature type="compositionally biased region" description="Polar residues" evidence="1">
    <location>
        <begin position="19"/>
        <end position="33"/>
    </location>
</feature>
<dbReference type="AlphaFoldDB" id="A0A8H7K1H6"/>
<name>A0A8H7K1H6_BIOOC</name>
<evidence type="ECO:0000313" key="3">
    <source>
        <dbReference type="Proteomes" id="UP000616885"/>
    </source>
</evidence>
<comment type="caution">
    <text evidence="2">The sequence shown here is derived from an EMBL/GenBank/DDBJ whole genome shotgun (WGS) entry which is preliminary data.</text>
</comment>